<dbReference type="PROSITE" id="PS51620">
    <property type="entry name" value="SAM_TRM61"/>
    <property type="match status" value="1"/>
</dbReference>
<dbReference type="PANTHER" id="PTHR12133">
    <property type="entry name" value="TRNA (ADENINE(58)-N(1))-METHYLTRANSFERASE"/>
    <property type="match status" value="1"/>
</dbReference>
<dbReference type="GO" id="GO:0031515">
    <property type="term" value="C:tRNA (m1A) methyltransferase complex"/>
    <property type="evidence" value="ECO:0007669"/>
    <property type="project" value="UniProtKB-UniRule"/>
</dbReference>
<comment type="function">
    <text evidence="5">Catalyzes the S-adenosyl-L-methionine-dependent formation of N(1)-methyladenine at position 58 (m1A58) in tRNA.</text>
</comment>
<dbReference type="OrthoDB" id="9781391at2"/>
<feature type="binding site" evidence="6">
    <location>
        <position position="155"/>
    </location>
    <ligand>
        <name>S-adenosyl-L-methionine</name>
        <dbReference type="ChEBI" id="CHEBI:59789"/>
    </ligand>
</feature>
<keyword evidence="9" id="KW-1185">Reference proteome</keyword>
<dbReference type="InterPro" id="IPR029063">
    <property type="entry name" value="SAM-dependent_MTases_sf"/>
</dbReference>
<dbReference type="InterPro" id="IPR014816">
    <property type="entry name" value="tRNA_MeTrfase_Gcd14"/>
</dbReference>
<dbReference type="SUPFAM" id="SSF53335">
    <property type="entry name" value="S-adenosyl-L-methionine-dependent methyltransferases"/>
    <property type="match status" value="1"/>
</dbReference>
<dbReference type="STRING" id="1123380.SAMN02745199_0659"/>
<evidence type="ECO:0000256" key="3">
    <source>
        <dbReference type="ARBA" id="ARBA00022691"/>
    </source>
</evidence>
<dbReference type="GO" id="GO:0030488">
    <property type="term" value="P:tRNA methylation"/>
    <property type="evidence" value="ECO:0007669"/>
    <property type="project" value="InterPro"/>
</dbReference>
<dbReference type="CDD" id="cd02440">
    <property type="entry name" value="AdoMet_MTases"/>
    <property type="match status" value="1"/>
</dbReference>
<accession>A0A1M5RW52</accession>
<dbReference type="Gene3D" id="3.40.50.150">
    <property type="entry name" value="Vaccinia Virus protein VP39"/>
    <property type="match status" value="1"/>
</dbReference>
<evidence type="ECO:0000313" key="9">
    <source>
        <dbReference type="Proteomes" id="UP000242592"/>
    </source>
</evidence>
<dbReference type="PIRSF" id="PIRSF017269">
    <property type="entry name" value="GCD14"/>
    <property type="match status" value="1"/>
</dbReference>
<feature type="binding site" evidence="6">
    <location>
        <position position="127"/>
    </location>
    <ligand>
        <name>S-adenosyl-L-methionine</name>
        <dbReference type="ChEBI" id="CHEBI:59789"/>
    </ligand>
</feature>
<evidence type="ECO:0000313" key="8">
    <source>
        <dbReference type="EMBL" id="SHH30542.1"/>
    </source>
</evidence>
<evidence type="ECO:0000256" key="6">
    <source>
        <dbReference type="PIRSR" id="PIRSR017269-1"/>
    </source>
</evidence>
<protein>
    <recommendedName>
        <fullName evidence="5">tRNA (adenine(58)-N(1))-methyltransferase TrmI</fullName>
        <ecNumber evidence="5">2.1.1.220</ecNumber>
    </recommendedName>
</protein>
<evidence type="ECO:0000256" key="4">
    <source>
        <dbReference type="ARBA" id="ARBA00022694"/>
    </source>
</evidence>
<evidence type="ECO:0000256" key="1">
    <source>
        <dbReference type="ARBA" id="ARBA00022603"/>
    </source>
</evidence>
<comment type="similarity">
    <text evidence="5">Belongs to the class I-like SAM-binding methyltransferase superfamily. TRM61 family.</text>
</comment>
<evidence type="ECO:0000256" key="5">
    <source>
        <dbReference type="PIRNR" id="PIRNR017269"/>
    </source>
</evidence>
<sequence>MIKEGDKVLLYGEDGSKIIIRVEANKKKGTHLGHVDMNDIIGKKYGEQIVLGRKRRVFYLLKPTFIDLIFSMKRRTQIIYPKDASYILFKLDIKPGDRVIDTGVGSGAMCGAFARIVGKEGKVYGYERREDFYNLAKKNLKEWGLENFVELKLKDIANGFDETNVDALMLDVPDPYNYIQQCWSALKGGGKMGIICPTTNQVQEVLERLYEMPFIEVEVWENLMRRYKPVPERLRPFDRMVAHTTYLVFATKVNSKIGGVFDE</sequence>
<keyword evidence="1 5" id="KW-0489">Methyltransferase</keyword>
<evidence type="ECO:0000256" key="2">
    <source>
        <dbReference type="ARBA" id="ARBA00022679"/>
    </source>
</evidence>
<feature type="domain" description="tRNA (adenine(58)-N(1))-methyltransferase catalytic subunit TRM61 C-terminal" evidence="7">
    <location>
        <begin position="58"/>
        <end position="228"/>
    </location>
</feature>
<evidence type="ECO:0000259" key="7">
    <source>
        <dbReference type="Pfam" id="PF08704"/>
    </source>
</evidence>
<comment type="catalytic activity">
    <reaction evidence="5">
        <text>adenosine(58) in tRNA + S-adenosyl-L-methionine = N(1)-methyladenosine(58) in tRNA + S-adenosyl-L-homocysteine + H(+)</text>
        <dbReference type="Rhea" id="RHEA:43152"/>
        <dbReference type="Rhea" id="RHEA-COMP:10365"/>
        <dbReference type="Rhea" id="RHEA-COMP:10366"/>
        <dbReference type="ChEBI" id="CHEBI:15378"/>
        <dbReference type="ChEBI" id="CHEBI:57856"/>
        <dbReference type="ChEBI" id="CHEBI:59789"/>
        <dbReference type="ChEBI" id="CHEBI:74411"/>
        <dbReference type="ChEBI" id="CHEBI:74491"/>
        <dbReference type="EC" id="2.1.1.220"/>
    </reaction>
</comment>
<dbReference type="AlphaFoldDB" id="A0A1M5RW52"/>
<dbReference type="Gene3D" id="3.10.330.20">
    <property type="match status" value="1"/>
</dbReference>
<dbReference type="GO" id="GO:0160107">
    <property type="term" value="F:tRNA (adenine(58)-N1)-methyltransferase activity"/>
    <property type="evidence" value="ECO:0007669"/>
    <property type="project" value="UniProtKB-EC"/>
</dbReference>
<keyword evidence="4 5" id="KW-0819">tRNA processing</keyword>
<dbReference type="Proteomes" id="UP000242592">
    <property type="component" value="Unassembled WGS sequence"/>
</dbReference>
<gene>
    <name evidence="8" type="ORF">SAMN02745199_0659</name>
</gene>
<dbReference type="InterPro" id="IPR049470">
    <property type="entry name" value="TRM61_C"/>
</dbReference>
<name>A0A1M5RW52_9BACT</name>
<organism evidence="8 9">
    <name type="scientific">Thermosipho atlanticus DSM 15807</name>
    <dbReference type="NCBI Taxonomy" id="1123380"/>
    <lineage>
        <taxon>Bacteria</taxon>
        <taxon>Thermotogati</taxon>
        <taxon>Thermotogota</taxon>
        <taxon>Thermotogae</taxon>
        <taxon>Thermotogales</taxon>
        <taxon>Fervidobacteriaceae</taxon>
        <taxon>Thermosipho</taxon>
    </lineage>
</organism>
<proteinExistence type="inferred from homology"/>
<dbReference type="PANTHER" id="PTHR12133:SF1">
    <property type="entry name" value="TRNA (ADENINE(58)-N(1))-METHYLTRANSFERASE, MITOCHONDRIAL"/>
    <property type="match status" value="1"/>
</dbReference>
<dbReference type="RefSeq" id="WP_073072498.1">
    <property type="nucleotide sequence ID" value="NZ_FQXN01000002.1"/>
</dbReference>
<dbReference type="Pfam" id="PF08704">
    <property type="entry name" value="GCD14"/>
    <property type="match status" value="1"/>
</dbReference>
<dbReference type="EC" id="2.1.1.220" evidence="5"/>
<feature type="binding site" evidence="6">
    <location>
        <position position="171"/>
    </location>
    <ligand>
        <name>S-adenosyl-L-methionine</name>
        <dbReference type="ChEBI" id="CHEBI:59789"/>
    </ligand>
</feature>
<keyword evidence="3 5" id="KW-0949">S-adenosyl-L-methionine</keyword>
<keyword evidence="2 5" id="KW-0808">Transferase</keyword>
<dbReference type="EMBL" id="FQXN01000002">
    <property type="protein sequence ID" value="SHH30542.1"/>
    <property type="molecule type" value="Genomic_DNA"/>
</dbReference>
<reference evidence="9" key="1">
    <citation type="submission" date="2016-11" db="EMBL/GenBank/DDBJ databases">
        <authorList>
            <person name="Varghese N."/>
            <person name="Submissions S."/>
        </authorList>
    </citation>
    <scope>NUCLEOTIDE SEQUENCE [LARGE SCALE GENOMIC DNA]</scope>
    <source>
        <strain evidence="9">DSM 15807</strain>
    </source>
</reference>
<comment type="subunit">
    <text evidence="5">Homotetramer composed of a dimer of dimers.</text>
</comment>